<dbReference type="InterPro" id="IPR041492">
    <property type="entry name" value="HAD_2"/>
</dbReference>
<dbReference type="Gene3D" id="3.40.50.1000">
    <property type="entry name" value="HAD superfamily/HAD-like"/>
    <property type="match status" value="1"/>
</dbReference>
<dbReference type="KEGG" id="nhi:B1s21160_03170"/>
<sequence length="222" mass="24680">MSAILFDMDGTLIDSEPIWLEAEIEVMAEVGCKWDQDDQINCLGGPMDRTEKYMQERSKNVKPYGYFGTRLEEVMEIKLAEKLELLPNALNLLIQCQNLSIPTALVTASTGRLMRSVLTRFPKDIFGATISCDDVVKTKPDPAPYLFAAERLAVDITQCVVFEDSLTGVESALRSGAQVVGIPHLVTMPSDPKLRVIDSLAQIDIQQIISWYPNLNSKVVSK</sequence>
<dbReference type="Pfam" id="PF13419">
    <property type="entry name" value="HAD_2"/>
    <property type="match status" value="1"/>
</dbReference>
<dbReference type="RefSeq" id="WP_095672400.1">
    <property type="nucleotide sequence ID" value="NZ_CP016771.1"/>
</dbReference>
<accession>A0A249K957</accession>
<dbReference type="Proteomes" id="UP000217171">
    <property type="component" value="Chromosome"/>
</dbReference>
<dbReference type="CDD" id="cd07505">
    <property type="entry name" value="HAD_BPGM-like"/>
    <property type="match status" value="1"/>
</dbReference>
<dbReference type="InterPro" id="IPR023198">
    <property type="entry name" value="PGP-like_dom2"/>
</dbReference>
<dbReference type="EMBL" id="CP016771">
    <property type="protein sequence ID" value="ASY13333.1"/>
    <property type="molecule type" value="Genomic_DNA"/>
</dbReference>
<name>A0A249K957_9ACTN</name>
<reference evidence="1 2" key="1">
    <citation type="submission" date="2016-07" db="EMBL/GenBank/DDBJ databases">
        <title>High microdiversification within the ubiquitous acI lineage of Actinobacteria.</title>
        <authorList>
            <person name="Neuenschwander S.M."/>
            <person name="Salcher M."/>
            <person name="Ghai R."/>
            <person name="Pernthaler J."/>
        </authorList>
    </citation>
    <scope>NUCLEOTIDE SEQUENCE [LARGE SCALE GENOMIC DNA]</scope>
    <source>
        <strain evidence="1">MMS-21-160</strain>
    </source>
</reference>
<dbReference type="Gene3D" id="1.10.150.240">
    <property type="entry name" value="Putative phosphatase, domain 2"/>
    <property type="match status" value="1"/>
</dbReference>
<proteinExistence type="predicted"/>
<dbReference type="PRINTS" id="PR00413">
    <property type="entry name" value="HADHALOGNASE"/>
</dbReference>
<protein>
    <submittedName>
        <fullName evidence="1">Phosphatase</fullName>
    </submittedName>
</protein>
<dbReference type="SFLD" id="SFLDG01129">
    <property type="entry name" value="C1.5:_HAD__Beta-PGM__Phosphata"/>
    <property type="match status" value="1"/>
</dbReference>
<dbReference type="InterPro" id="IPR036412">
    <property type="entry name" value="HAD-like_sf"/>
</dbReference>
<dbReference type="InterPro" id="IPR023214">
    <property type="entry name" value="HAD_sf"/>
</dbReference>
<dbReference type="OrthoDB" id="9797743at2"/>
<dbReference type="AlphaFoldDB" id="A0A249K957"/>
<dbReference type="InterPro" id="IPR006439">
    <property type="entry name" value="HAD-SF_hydro_IA"/>
</dbReference>
<gene>
    <name evidence="1" type="ORF">B1s21160_03170</name>
</gene>
<dbReference type="SUPFAM" id="SSF56784">
    <property type="entry name" value="HAD-like"/>
    <property type="match status" value="1"/>
</dbReference>
<evidence type="ECO:0000313" key="1">
    <source>
        <dbReference type="EMBL" id="ASY13333.1"/>
    </source>
</evidence>
<organism evidence="1 2">
    <name type="scientific">Candidatus Nanopelagicus hibericus</name>
    <dbReference type="NCBI Taxonomy" id="1884915"/>
    <lineage>
        <taxon>Bacteria</taxon>
        <taxon>Bacillati</taxon>
        <taxon>Actinomycetota</taxon>
        <taxon>Actinomycetes</taxon>
        <taxon>Candidatus Nanopelagicales</taxon>
        <taxon>Candidatus Nanopelagicaceae</taxon>
        <taxon>Candidatus Nanopelagicus</taxon>
    </lineage>
</organism>
<dbReference type="SFLD" id="SFLDS00003">
    <property type="entry name" value="Haloacid_Dehalogenase"/>
    <property type="match status" value="1"/>
</dbReference>
<dbReference type="PANTHER" id="PTHR18901:SF38">
    <property type="entry name" value="PSEUDOURIDINE-5'-PHOSPHATASE"/>
    <property type="match status" value="1"/>
</dbReference>
<evidence type="ECO:0000313" key="2">
    <source>
        <dbReference type="Proteomes" id="UP000217171"/>
    </source>
</evidence>
<dbReference type="PANTHER" id="PTHR18901">
    <property type="entry name" value="2-DEOXYGLUCOSE-6-PHOSPHATE PHOSPHATASE 2"/>
    <property type="match status" value="1"/>
</dbReference>
<keyword evidence="2" id="KW-1185">Reference proteome</keyword>
<dbReference type="NCBIfam" id="TIGR01509">
    <property type="entry name" value="HAD-SF-IA-v3"/>
    <property type="match status" value="1"/>
</dbReference>